<dbReference type="PROSITE" id="PS00217">
    <property type="entry name" value="SUGAR_TRANSPORT_2"/>
    <property type="match status" value="1"/>
</dbReference>
<proteinExistence type="inferred from homology"/>
<feature type="transmembrane region" description="Helical" evidence="10">
    <location>
        <begin position="152"/>
        <end position="174"/>
    </location>
</feature>
<dbReference type="InterPro" id="IPR050360">
    <property type="entry name" value="MFS_Sugar_Transporters"/>
</dbReference>
<dbReference type="InterPro" id="IPR005829">
    <property type="entry name" value="Sugar_transporter_CS"/>
</dbReference>
<evidence type="ECO:0000256" key="5">
    <source>
        <dbReference type="ARBA" id="ARBA00022989"/>
    </source>
</evidence>
<evidence type="ECO:0000256" key="7">
    <source>
        <dbReference type="ARBA" id="ARBA00026248"/>
    </source>
</evidence>
<feature type="region of interest" description="Disordered" evidence="9">
    <location>
        <begin position="1"/>
        <end position="20"/>
    </location>
</feature>
<feature type="transmembrane region" description="Helical" evidence="10">
    <location>
        <begin position="369"/>
        <end position="390"/>
    </location>
</feature>
<evidence type="ECO:0000256" key="1">
    <source>
        <dbReference type="ARBA" id="ARBA00004141"/>
    </source>
</evidence>
<dbReference type="Pfam" id="PF00083">
    <property type="entry name" value="Sugar_tr"/>
    <property type="match status" value="1"/>
</dbReference>
<dbReference type="GO" id="GO:0005351">
    <property type="term" value="F:carbohydrate:proton symporter activity"/>
    <property type="evidence" value="ECO:0007669"/>
    <property type="project" value="TreeGrafter"/>
</dbReference>
<evidence type="ECO:0000256" key="6">
    <source>
        <dbReference type="ARBA" id="ARBA00023136"/>
    </source>
</evidence>
<evidence type="ECO:0000256" key="10">
    <source>
        <dbReference type="SAM" id="Phobius"/>
    </source>
</evidence>
<feature type="transmembrane region" description="Helical" evidence="10">
    <location>
        <begin position="470"/>
        <end position="486"/>
    </location>
</feature>
<dbReference type="AlphaFoldDB" id="A0AAD4KQV8"/>
<dbReference type="InterPro" id="IPR036259">
    <property type="entry name" value="MFS_trans_sf"/>
</dbReference>
<dbReference type="Proteomes" id="UP001201262">
    <property type="component" value="Unassembled WGS sequence"/>
</dbReference>
<keyword evidence="13" id="KW-1185">Reference proteome</keyword>
<dbReference type="InterPro" id="IPR020846">
    <property type="entry name" value="MFS_dom"/>
</dbReference>
<name>A0AAD4KQV8_9EURO</name>
<comment type="caution">
    <text evidence="12">The sequence shown here is derived from an EMBL/GenBank/DDBJ whole genome shotgun (WGS) entry which is preliminary data.</text>
</comment>
<comment type="subcellular location">
    <subcellularLocation>
        <location evidence="1">Membrane</location>
        <topology evidence="1">Multi-pass membrane protein</topology>
    </subcellularLocation>
</comment>
<dbReference type="EMBL" id="JAJTJA010000009">
    <property type="protein sequence ID" value="KAH8693602.1"/>
    <property type="molecule type" value="Genomic_DNA"/>
</dbReference>
<sequence>MEKDLDASHLESTQDSSEAQVMERNANEAIDVQVQMGFYEAVRLYSMAVVWSLGLSTAVIMEGYAVMLLSSFYALPQFNRKYGQLQPDGSYVIPASWKSGLSNGALCGEILGLFFTGIIQDRFGYRMTILAALCLITGFIFIPFFAQNVEMLLVGEILCGIPWGAFQTVTTAYASEVCPVALRAYLTTYVNLCWVIGQFLVSGVLKAVLERQDQWAYRIPFAVQWIWPVPLVIICILAPESPWWCVRHGQVEEARRSLIRLTSRSYNMVEETLSMIQYTDQLEKETTTSTSYWECFKGENLRRTEIVCLTWLIQVICGSQLMGYSTVFYIAAGLPESASFNMSLIQYALGAVGTVLSWFLMARAGRRTIYLYGSFILFCLLLIIGMVSLAPRSSRTNWTIGALLSVFTFVYDLTVGSVCYSLVSELSSTRLRAKSVVLARNLYNIGGIVVNIFINYQLTTTAWNWGAKSAFFWAGVCFCCVVWIFFRLPEPKGRTYAELDVLFAQKVSARDFASTQVDVFRSTIVRKG</sequence>
<feature type="transmembrane region" description="Helical" evidence="10">
    <location>
        <begin position="186"/>
        <end position="205"/>
    </location>
</feature>
<dbReference type="FunFam" id="1.20.1250.20:FF:000149">
    <property type="entry name" value="MFS transporter, SP family, general alpha glucoside:H+ symporter"/>
    <property type="match status" value="1"/>
</dbReference>
<dbReference type="NCBIfam" id="TIGR00879">
    <property type="entry name" value="SP"/>
    <property type="match status" value="1"/>
</dbReference>
<dbReference type="GO" id="GO:0016020">
    <property type="term" value="C:membrane"/>
    <property type="evidence" value="ECO:0007669"/>
    <property type="project" value="UniProtKB-SubCell"/>
</dbReference>
<feature type="transmembrane region" description="Helical" evidence="10">
    <location>
        <begin position="402"/>
        <end position="423"/>
    </location>
</feature>
<feature type="transmembrane region" description="Helical" evidence="10">
    <location>
        <begin position="48"/>
        <end position="75"/>
    </location>
</feature>
<reference evidence="12" key="1">
    <citation type="submission" date="2021-12" db="EMBL/GenBank/DDBJ databases">
        <title>Convergent genome expansion in fungi linked to evolution of root-endophyte symbiosis.</title>
        <authorList>
            <consortium name="DOE Joint Genome Institute"/>
            <person name="Ke Y.-H."/>
            <person name="Bonito G."/>
            <person name="Liao H.-L."/>
            <person name="Looney B."/>
            <person name="Rojas-Flechas A."/>
            <person name="Nash J."/>
            <person name="Hameed K."/>
            <person name="Schadt C."/>
            <person name="Martin F."/>
            <person name="Crous P.W."/>
            <person name="Miettinen O."/>
            <person name="Magnuson J.K."/>
            <person name="Labbe J."/>
            <person name="Jacobson D."/>
            <person name="Doktycz M.J."/>
            <person name="Veneault-Fourrey C."/>
            <person name="Kuo A."/>
            <person name="Mondo S."/>
            <person name="Calhoun S."/>
            <person name="Riley R."/>
            <person name="Ohm R."/>
            <person name="LaButti K."/>
            <person name="Andreopoulos B."/>
            <person name="Pangilinan J."/>
            <person name="Nolan M."/>
            <person name="Tritt A."/>
            <person name="Clum A."/>
            <person name="Lipzen A."/>
            <person name="Daum C."/>
            <person name="Barry K."/>
            <person name="Grigoriev I.V."/>
            <person name="Vilgalys R."/>
        </authorList>
    </citation>
    <scope>NUCLEOTIDE SEQUENCE</scope>
    <source>
        <strain evidence="12">PMI_201</strain>
    </source>
</reference>
<keyword evidence="7" id="KW-0462">Maltose metabolism</keyword>
<evidence type="ECO:0000313" key="12">
    <source>
        <dbReference type="EMBL" id="KAH8693602.1"/>
    </source>
</evidence>
<evidence type="ECO:0000256" key="9">
    <source>
        <dbReference type="SAM" id="MobiDB-lite"/>
    </source>
</evidence>
<evidence type="ECO:0000256" key="8">
    <source>
        <dbReference type="RuleBase" id="RU003346"/>
    </source>
</evidence>
<dbReference type="GeneID" id="70246935"/>
<evidence type="ECO:0000256" key="4">
    <source>
        <dbReference type="ARBA" id="ARBA00022692"/>
    </source>
</evidence>
<keyword evidence="3 8" id="KW-0813">Transport</keyword>
<feature type="transmembrane region" description="Helical" evidence="10">
    <location>
        <begin position="306"/>
        <end position="332"/>
    </location>
</feature>
<evidence type="ECO:0000256" key="2">
    <source>
        <dbReference type="ARBA" id="ARBA00010992"/>
    </source>
</evidence>
<dbReference type="InterPro" id="IPR005828">
    <property type="entry name" value="MFS_sugar_transport-like"/>
</dbReference>
<keyword evidence="6 10" id="KW-0472">Membrane</keyword>
<dbReference type="RefSeq" id="XP_046069272.1">
    <property type="nucleotide sequence ID" value="XM_046216648.1"/>
</dbReference>
<dbReference type="PROSITE" id="PS50850">
    <property type="entry name" value="MFS"/>
    <property type="match status" value="1"/>
</dbReference>
<organism evidence="12 13">
    <name type="scientific">Talaromyces proteolyticus</name>
    <dbReference type="NCBI Taxonomy" id="1131652"/>
    <lineage>
        <taxon>Eukaryota</taxon>
        <taxon>Fungi</taxon>
        <taxon>Dikarya</taxon>
        <taxon>Ascomycota</taxon>
        <taxon>Pezizomycotina</taxon>
        <taxon>Eurotiomycetes</taxon>
        <taxon>Eurotiomycetidae</taxon>
        <taxon>Eurotiales</taxon>
        <taxon>Trichocomaceae</taxon>
        <taxon>Talaromyces</taxon>
        <taxon>Talaromyces sect. Bacilispori</taxon>
    </lineage>
</organism>
<dbReference type="GO" id="GO:0000023">
    <property type="term" value="P:maltose metabolic process"/>
    <property type="evidence" value="ECO:0007669"/>
    <property type="project" value="UniProtKB-KW"/>
</dbReference>
<accession>A0AAD4KQV8</accession>
<feature type="transmembrane region" description="Helical" evidence="10">
    <location>
        <begin position="123"/>
        <end position="146"/>
    </location>
</feature>
<feature type="domain" description="Major facilitator superfamily (MFS) profile" evidence="11">
    <location>
        <begin position="51"/>
        <end position="492"/>
    </location>
</feature>
<evidence type="ECO:0000256" key="3">
    <source>
        <dbReference type="ARBA" id="ARBA00022448"/>
    </source>
</evidence>
<dbReference type="SUPFAM" id="SSF103473">
    <property type="entry name" value="MFS general substrate transporter"/>
    <property type="match status" value="1"/>
</dbReference>
<keyword evidence="5 10" id="KW-1133">Transmembrane helix</keyword>
<comment type="similarity">
    <text evidence="2 8">Belongs to the major facilitator superfamily. Sugar transporter (TC 2.A.1.1) family.</text>
</comment>
<dbReference type="InterPro" id="IPR003663">
    <property type="entry name" value="Sugar/inositol_transpt"/>
</dbReference>
<evidence type="ECO:0000313" key="13">
    <source>
        <dbReference type="Proteomes" id="UP001201262"/>
    </source>
</evidence>
<feature type="compositionally biased region" description="Polar residues" evidence="9">
    <location>
        <begin position="10"/>
        <end position="19"/>
    </location>
</feature>
<dbReference type="PANTHER" id="PTHR48022:SF5">
    <property type="entry name" value="ALPHA-GLUCOSIDES PERMEASE MPH2-RELATED"/>
    <property type="match status" value="1"/>
</dbReference>
<feature type="transmembrane region" description="Helical" evidence="10">
    <location>
        <begin position="435"/>
        <end position="458"/>
    </location>
</feature>
<dbReference type="PANTHER" id="PTHR48022">
    <property type="entry name" value="PLASTIDIC GLUCOSE TRANSPORTER 4"/>
    <property type="match status" value="1"/>
</dbReference>
<feature type="transmembrane region" description="Helical" evidence="10">
    <location>
        <begin position="344"/>
        <end position="362"/>
    </location>
</feature>
<keyword evidence="4 10" id="KW-0812">Transmembrane</keyword>
<gene>
    <name evidence="12" type="ORF">BGW36DRAFT_383345</name>
</gene>
<evidence type="ECO:0000259" key="11">
    <source>
        <dbReference type="PROSITE" id="PS50850"/>
    </source>
</evidence>
<protein>
    <submittedName>
        <fullName evidence="12">Maltose permease</fullName>
    </submittedName>
</protein>
<dbReference type="Gene3D" id="1.20.1250.20">
    <property type="entry name" value="MFS general substrate transporter like domains"/>
    <property type="match status" value="1"/>
</dbReference>